<evidence type="ECO:0000313" key="3">
    <source>
        <dbReference type="Proteomes" id="UP000186074"/>
    </source>
</evidence>
<accession>A0A1P8KQF4</accession>
<keyword evidence="1" id="KW-1133">Transmembrane helix</keyword>
<dbReference type="KEGG" id="alp:LPB137_13465"/>
<keyword evidence="3" id="KW-1185">Reference proteome</keyword>
<reference evidence="2 3" key="1">
    <citation type="submission" date="2017-01" db="EMBL/GenBank/DDBJ databases">
        <title>Genome sequencing of Arcobacter sp. LPB0137.</title>
        <authorList>
            <person name="Lee G.-W."/>
            <person name="Yi H."/>
        </authorList>
    </citation>
    <scope>NUCLEOTIDE SEQUENCE [LARGE SCALE GENOMIC DNA]</scope>
    <source>
        <strain evidence="2 3">LPB0137</strain>
    </source>
</reference>
<evidence type="ECO:0000313" key="2">
    <source>
        <dbReference type="EMBL" id="APW66796.1"/>
    </source>
</evidence>
<name>A0A1P8KQF4_9BACT</name>
<proteinExistence type="predicted"/>
<organism evidence="2 3">
    <name type="scientific">Poseidonibacter parvus</name>
    <dbReference type="NCBI Taxonomy" id="1850254"/>
    <lineage>
        <taxon>Bacteria</taxon>
        <taxon>Pseudomonadati</taxon>
        <taxon>Campylobacterota</taxon>
        <taxon>Epsilonproteobacteria</taxon>
        <taxon>Campylobacterales</taxon>
        <taxon>Arcobacteraceae</taxon>
        <taxon>Poseidonibacter</taxon>
    </lineage>
</organism>
<protein>
    <recommendedName>
        <fullName evidence="4">Zinc ribbon domain-containing protein</fullName>
    </recommendedName>
</protein>
<dbReference type="InterPro" id="IPR045629">
    <property type="entry name" value="DUF6232"/>
</dbReference>
<dbReference type="EMBL" id="CP019070">
    <property type="protein sequence ID" value="APW66796.1"/>
    <property type="molecule type" value="Genomic_DNA"/>
</dbReference>
<dbReference type="AlphaFoldDB" id="A0A1P8KQF4"/>
<evidence type="ECO:0000256" key="1">
    <source>
        <dbReference type="SAM" id="Phobius"/>
    </source>
</evidence>
<dbReference type="RefSeq" id="WP_076088943.1">
    <property type="nucleotide sequence ID" value="NZ_CP019070.1"/>
</dbReference>
<dbReference type="Pfam" id="PF19744">
    <property type="entry name" value="DUF6232"/>
    <property type="match status" value="1"/>
</dbReference>
<sequence length="160" mass="17553">MECPFCKEDIKDGAIKCKHCGSMLEEINSQPVVKNTQNSNEEKIFYDEGYIKVTNTRFISGEQTFSLNNISSVTVGKSEGGISAMGWIIALVGLILVFVLPDWWKLAGVFLIMGGLGSKEDLHTVRITTNGGDQDALISKDKPYISKIVNSLNDAIVHRG</sequence>
<keyword evidence="1" id="KW-0812">Transmembrane</keyword>
<dbReference type="OrthoDB" id="5405592at2"/>
<gene>
    <name evidence="2" type="ORF">LPB137_13465</name>
</gene>
<feature type="transmembrane region" description="Helical" evidence="1">
    <location>
        <begin position="84"/>
        <end position="104"/>
    </location>
</feature>
<keyword evidence="1" id="KW-0472">Membrane</keyword>
<dbReference type="Proteomes" id="UP000186074">
    <property type="component" value="Chromosome"/>
</dbReference>
<evidence type="ECO:0008006" key="4">
    <source>
        <dbReference type="Google" id="ProtNLM"/>
    </source>
</evidence>